<dbReference type="AlphaFoldDB" id="A0AAW0L8C9"/>
<gene>
    <name evidence="2" type="ORF">CFP56_006083</name>
</gene>
<dbReference type="PANTHER" id="PTHR11926">
    <property type="entry name" value="GLUCOSYL/GLUCURONOSYL TRANSFERASES"/>
    <property type="match status" value="1"/>
</dbReference>
<dbReference type="PANTHER" id="PTHR11926:SF1516">
    <property type="entry name" value="GLYCOSYLTRANSFERASE"/>
    <property type="match status" value="1"/>
</dbReference>
<keyword evidence="3" id="KW-1185">Reference proteome</keyword>
<dbReference type="EMBL" id="PKMF04000134">
    <property type="protein sequence ID" value="KAK7847908.1"/>
    <property type="molecule type" value="Genomic_DNA"/>
</dbReference>
<organism evidence="2 3">
    <name type="scientific">Quercus suber</name>
    <name type="common">Cork oak</name>
    <dbReference type="NCBI Taxonomy" id="58331"/>
    <lineage>
        <taxon>Eukaryota</taxon>
        <taxon>Viridiplantae</taxon>
        <taxon>Streptophyta</taxon>
        <taxon>Embryophyta</taxon>
        <taxon>Tracheophyta</taxon>
        <taxon>Spermatophyta</taxon>
        <taxon>Magnoliopsida</taxon>
        <taxon>eudicotyledons</taxon>
        <taxon>Gunneridae</taxon>
        <taxon>Pentapetalae</taxon>
        <taxon>rosids</taxon>
        <taxon>fabids</taxon>
        <taxon>Fagales</taxon>
        <taxon>Fagaceae</taxon>
        <taxon>Quercus</taxon>
    </lineage>
</organism>
<proteinExistence type="inferred from homology"/>
<protein>
    <submittedName>
        <fullName evidence="2">7-deoxyloganetin glucosyltransferase</fullName>
    </submittedName>
</protein>
<evidence type="ECO:0000313" key="3">
    <source>
        <dbReference type="Proteomes" id="UP000237347"/>
    </source>
</evidence>
<dbReference type="GO" id="GO:0080044">
    <property type="term" value="F:quercetin 7-O-glucosyltransferase activity"/>
    <property type="evidence" value="ECO:0007669"/>
    <property type="project" value="TreeGrafter"/>
</dbReference>
<evidence type="ECO:0000256" key="1">
    <source>
        <dbReference type="ARBA" id="ARBA00009995"/>
    </source>
</evidence>
<comment type="similarity">
    <text evidence="1">Belongs to the UDP-glycosyltransferase family.</text>
</comment>
<reference evidence="2 3" key="1">
    <citation type="journal article" date="2018" name="Sci. Data">
        <title>The draft genome sequence of cork oak.</title>
        <authorList>
            <person name="Ramos A.M."/>
            <person name="Usie A."/>
            <person name="Barbosa P."/>
            <person name="Barros P.M."/>
            <person name="Capote T."/>
            <person name="Chaves I."/>
            <person name="Simoes F."/>
            <person name="Abreu I."/>
            <person name="Carrasquinho I."/>
            <person name="Faro C."/>
            <person name="Guimaraes J.B."/>
            <person name="Mendonca D."/>
            <person name="Nobrega F."/>
            <person name="Rodrigues L."/>
            <person name="Saibo N.J.M."/>
            <person name="Varela M.C."/>
            <person name="Egas C."/>
            <person name="Matos J."/>
            <person name="Miguel C.M."/>
            <person name="Oliveira M.M."/>
            <person name="Ricardo C.P."/>
            <person name="Goncalves S."/>
        </authorList>
    </citation>
    <scope>NUCLEOTIDE SEQUENCE [LARGE SCALE GENOMIC DNA]</scope>
    <source>
        <strain evidence="3">cv. HL8</strain>
    </source>
</reference>
<dbReference type="GO" id="GO:0080043">
    <property type="term" value="F:quercetin 3-O-glucosyltransferase activity"/>
    <property type="evidence" value="ECO:0007669"/>
    <property type="project" value="TreeGrafter"/>
</dbReference>
<name>A0AAW0L8C9_QUESU</name>
<dbReference type="Proteomes" id="UP000237347">
    <property type="component" value="Unassembled WGS sequence"/>
</dbReference>
<sequence>MIDIRLRDLPSFVKTIDPNEIVFRSVIDALERAPSASEIIVHTFDELKQEVLRALSTCFLMLNSKAHNSVIYVSFGSIAVLTPSQLVKIGWGLANSEHPFLWIIRPDLVEGESTILSHRGVLTHFG</sequence>
<dbReference type="SUPFAM" id="SSF53756">
    <property type="entry name" value="UDP-Glycosyltransferase/glycogen phosphorylase"/>
    <property type="match status" value="1"/>
</dbReference>
<comment type="caution">
    <text evidence="2">The sequence shown here is derived from an EMBL/GenBank/DDBJ whole genome shotgun (WGS) entry which is preliminary data.</text>
</comment>
<evidence type="ECO:0000313" key="2">
    <source>
        <dbReference type="EMBL" id="KAK7847908.1"/>
    </source>
</evidence>
<dbReference type="Gene3D" id="3.40.50.2000">
    <property type="entry name" value="Glycogen Phosphorylase B"/>
    <property type="match status" value="2"/>
</dbReference>
<accession>A0AAW0L8C9</accession>